<gene>
    <name evidence="1" type="ORF">UV8b_01048</name>
</gene>
<dbReference type="AlphaFoldDB" id="A0A8E5MEW6"/>
<evidence type="ECO:0000313" key="2">
    <source>
        <dbReference type="Proteomes" id="UP000027002"/>
    </source>
</evidence>
<proteinExistence type="predicted"/>
<reference evidence="1" key="1">
    <citation type="submission" date="2020-03" db="EMBL/GenBank/DDBJ databases">
        <title>A mixture of massive structural variations and highly conserved coding sequences in Ustilaginoidea virens genome.</title>
        <authorList>
            <person name="Zhang K."/>
            <person name="Zhao Z."/>
            <person name="Zhang Z."/>
            <person name="Li Y."/>
            <person name="Hsiang T."/>
            <person name="Sun W."/>
        </authorList>
    </citation>
    <scope>NUCLEOTIDE SEQUENCE</scope>
    <source>
        <strain evidence="1">UV-8b</strain>
    </source>
</reference>
<sequence>MEPTLEHLVAIPKKFQCAVDCRPQLCQAGLIKMAAPLATATAHLSETGESTRSLAIWAVSAKPLAASGSKHENRAASAARSDEATIRGTSEAFARIGARAVAAGNVRFTASLTLLKVASELETEPSDRVR</sequence>
<protein>
    <submittedName>
        <fullName evidence="1">Uncharacterized protein</fullName>
    </submittedName>
</protein>
<dbReference type="KEGG" id="uvi:66061826"/>
<organism evidence="1 2">
    <name type="scientific">Ustilaginoidea virens</name>
    <name type="common">Rice false smut fungus</name>
    <name type="synonym">Villosiclava virens</name>
    <dbReference type="NCBI Taxonomy" id="1159556"/>
    <lineage>
        <taxon>Eukaryota</taxon>
        <taxon>Fungi</taxon>
        <taxon>Dikarya</taxon>
        <taxon>Ascomycota</taxon>
        <taxon>Pezizomycotina</taxon>
        <taxon>Sordariomycetes</taxon>
        <taxon>Hypocreomycetidae</taxon>
        <taxon>Hypocreales</taxon>
        <taxon>Clavicipitaceae</taxon>
        <taxon>Ustilaginoidea</taxon>
    </lineage>
</organism>
<evidence type="ECO:0000313" key="1">
    <source>
        <dbReference type="EMBL" id="QUC16807.1"/>
    </source>
</evidence>
<dbReference type="RefSeq" id="XP_042994480.1">
    <property type="nucleotide sequence ID" value="XM_043138546.1"/>
</dbReference>
<keyword evidence="2" id="KW-1185">Reference proteome</keyword>
<dbReference type="GeneID" id="66061826"/>
<dbReference type="Proteomes" id="UP000027002">
    <property type="component" value="Chromosome 1"/>
</dbReference>
<name>A0A8E5MEW6_USTVR</name>
<accession>A0A8E5MEW6</accession>
<dbReference type="EMBL" id="CP072753">
    <property type="protein sequence ID" value="QUC16807.1"/>
    <property type="molecule type" value="Genomic_DNA"/>
</dbReference>